<evidence type="ECO:0000313" key="2">
    <source>
        <dbReference type="Proteomes" id="UP000295043"/>
    </source>
</evidence>
<gene>
    <name evidence="1" type="ORF">EV184_10839</name>
</gene>
<accession>A0A4R2BR84</accession>
<name>A0A4R2BR84_9HYPH</name>
<comment type="caution">
    <text evidence="1">The sequence shown here is derived from an EMBL/GenBank/DDBJ whole genome shotgun (WGS) entry which is preliminary data.</text>
</comment>
<sequence>MALVNGQAYRIHSNLTKHIHDNKHGMCGREAQGFKKKLRATLEALEAADANRNAIEEVYRGIQELLKPGGGRMPDFDGWLQQQAERCGLGVRDFMANEDLVRQNEENLKDIRNVIQKRADCQSASKIHPLSAWRAEFEDG</sequence>
<dbReference type="AlphaFoldDB" id="A0A4R2BR84"/>
<proteinExistence type="predicted"/>
<reference evidence="1 2" key="1">
    <citation type="submission" date="2019-03" db="EMBL/GenBank/DDBJ databases">
        <title>Genomic Encyclopedia of Type Strains, Phase IV (KMG-V): Genome sequencing to study the core and pangenomes of soil and plant-associated prokaryotes.</title>
        <authorList>
            <person name="Whitman W."/>
        </authorList>
    </citation>
    <scope>NUCLEOTIDE SEQUENCE [LARGE SCALE GENOMIC DNA]</scope>
    <source>
        <strain evidence="1 2">23C40</strain>
    </source>
</reference>
<dbReference type="Proteomes" id="UP000295043">
    <property type="component" value="Unassembled WGS sequence"/>
</dbReference>
<dbReference type="RefSeq" id="WP_132075554.1">
    <property type="nucleotide sequence ID" value="NZ_SLVU01000008.1"/>
</dbReference>
<protein>
    <submittedName>
        <fullName evidence="1">Uncharacterized protein</fullName>
    </submittedName>
</protein>
<evidence type="ECO:0000313" key="1">
    <source>
        <dbReference type="EMBL" id="TCN30168.1"/>
    </source>
</evidence>
<dbReference type="EMBL" id="SLVU01000008">
    <property type="protein sequence ID" value="TCN30168.1"/>
    <property type="molecule type" value="Genomic_DNA"/>
</dbReference>
<organism evidence="1 2">
    <name type="scientific">Sinorhizobium americanum</name>
    <dbReference type="NCBI Taxonomy" id="194963"/>
    <lineage>
        <taxon>Bacteria</taxon>
        <taxon>Pseudomonadati</taxon>
        <taxon>Pseudomonadota</taxon>
        <taxon>Alphaproteobacteria</taxon>
        <taxon>Hyphomicrobiales</taxon>
        <taxon>Rhizobiaceae</taxon>
        <taxon>Sinorhizobium/Ensifer group</taxon>
        <taxon>Sinorhizobium</taxon>
    </lineage>
</organism>